<reference evidence="1" key="1">
    <citation type="submission" date="2023-03" db="EMBL/GenBank/DDBJ databases">
        <title>Chromosome-level genomes of two armyworms, Mythimna separata and Mythimna loreyi, provide insights into the biosynthesis and reception of sex pheromones.</title>
        <authorList>
            <person name="Zhao H."/>
        </authorList>
    </citation>
    <scope>NUCLEOTIDE SEQUENCE</scope>
    <source>
        <strain evidence="1">BeijingLab</strain>
    </source>
</reference>
<accession>A0ACC2Q4T7</accession>
<keyword evidence="2" id="KW-1185">Reference proteome</keyword>
<organism evidence="1 2">
    <name type="scientific">Mythimna loreyi</name>
    <dbReference type="NCBI Taxonomy" id="667449"/>
    <lineage>
        <taxon>Eukaryota</taxon>
        <taxon>Metazoa</taxon>
        <taxon>Ecdysozoa</taxon>
        <taxon>Arthropoda</taxon>
        <taxon>Hexapoda</taxon>
        <taxon>Insecta</taxon>
        <taxon>Pterygota</taxon>
        <taxon>Neoptera</taxon>
        <taxon>Endopterygota</taxon>
        <taxon>Lepidoptera</taxon>
        <taxon>Glossata</taxon>
        <taxon>Ditrysia</taxon>
        <taxon>Noctuoidea</taxon>
        <taxon>Noctuidae</taxon>
        <taxon>Noctuinae</taxon>
        <taxon>Hadenini</taxon>
        <taxon>Mythimna</taxon>
    </lineage>
</organism>
<dbReference type="Proteomes" id="UP001231649">
    <property type="component" value="Chromosome 29"/>
</dbReference>
<name>A0ACC2Q4T7_9NEOP</name>
<dbReference type="EMBL" id="CM056805">
    <property type="protein sequence ID" value="KAJ8707159.1"/>
    <property type="molecule type" value="Genomic_DNA"/>
</dbReference>
<gene>
    <name evidence="1" type="ORF">PYW08_011293</name>
</gene>
<evidence type="ECO:0000313" key="2">
    <source>
        <dbReference type="Proteomes" id="UP001231649"/>
    </source>
</evidence>
<comment type="caution">
    <text evidence="1">The sequence shown here is derived from an EMBL/GenBank/DDBJ whole genome shotgun (WGS) entry which is preliminary data.</text>
</comment>
<evidence type="ECO:0000313" key="1">
    <source>
        <dbReference type="EMBL" id="KAJ8707159.1"/>
    </source>
</evidence>
<proteinExistence type="predicted"/>
<protein>
    <submittedName>
        <fullName evidence="1">Uncharacterized protein</fullName>
    </submittedName>
</protein>
<sequence length="122" mass="14318">MHILKCDVTAIRLLVLKRYSEIFPPHPHFFSNQYLEWLTDHLIIIFNAIFRKRLRFIKYLFKSLKYSTKISTGKLPIRCNSSTHHHHHQFSRKTSTAGHRPPPNVATTTGPVRLASIEFQQP</sequence>